<accession>A0A845DNX9</accession>
<name>A0A845DNX9_9BACI</name>
<dbReference type="InterPro" id="IPR027434">
    <property type="entry name" value="Homing_endonucl"/>
</dbReference>
<dbReference type="InterPro" id="IPR006142">
    <property type="entry name" value="INTEIN"/>
</dbReference>
<dbReference type="AlphaFoldDB" id="A0A845DNX9"/>
<evidence type="ECO:0000259" key="1">
    <source>
        <dbReference type="PROSITE" id="PS50819"/>
    </source>
</evidence>
<evidence type="ECO:0000313" key="3">
    <source>
        <dbReference type="Proteomes" id="UP000460949"/>
    </source>
</evidence>
<dbReference type="SUPFAM" id="SSF55608">
    <property type="entry name" value="Homing endonucleases"/>
    <property type="match status" value="2"/>
</dbReference>
<comment type="caution">
    <text evidence="2">The sequence shown here is derived from an EMBL/GenBank/DDBJ whole genome shotgun (WGS) entry which is preliminary data.</text>
</comment>
<dbReference type="Gene3D" id="3.10.28.10">
    <property type="entry name" value="Homing endonucleases"/>
    <property type="match status" value="1"/>
</dbReference>
<dbReference type="GO" id="GO:0004519">
    <property type="term" value="F:endonuclease activity"/>
    <property type="evidence" value="ECO:0007669"/>
    <property type="project" value="InterPro"/>
</dbReference>
<dbReference type="Pfam" id="PF19575">
    <property type="entry name" value="HTH_58"/>
    <property type="match status" value="1"/>
</dbReference>
<dbReference type="PRINTS" id="PR00379">
    <property type="entry name" value="INTEIN"/>
</dbReference>
<protein>
    <recommendedName>
        <fullName evidence="1">DOD-type homing endonuclease domain-containing protein</fullName>
    </recommendedName>
</protein>
<dbReference type="InterPro" id="IPR045745">
    <property type="entry name" value="HTH_58_Actinobacteria-type"/>
</dbReference>
<evidence type="ECO:0000313" key="2">
    <source>
        <dbReference type="EMBL" id="MYL19321.1"/>
    </source>
</evidence>
<dbReference type="InterPro" id="IPR004860">
    <property type="entry name" value="LAGLIDADG_dom"/>
</dbReference>
<gene>
    <name evidence="2" type="ORF">GLW04_05415</name>
</gene>
<sequence length="254" mass="29390">MIIISKRSGSKKRRLSDKEIAERYKKGESTTVIAGEAGITPDAVRLVLKKMNVTLRPRGSWKRKYHVNEHYFKTWSNNMAYILGFFAADGMIPSKGQQISFAQKDMSILNLIKQELDSNHPIILNETTNVYILNLNSRVLKEDLMHIHGFTPRKSMSVQMPDIPGRYKSHFIRGYFDGDGCVYKDKLFINIVCGSKDFVHSLSEVLDEQTIKNQIKVFNNYFRLYISGPKDVQNFSVGFMKIKNFTWKESTKRF</sequence>
<reference evidence="2 3" key="1">
    <citation type="submission" date="2019-11" db="EMBL/GenBank/DDBJ databases">
        <title>Genome sequences of 17 halophilic strains isolated from different environments.</title>
        <authorList>
            <person name="Furrow R.E."/>
        </authorList>
    </citation>
    <scope>NUCLEOTIDE SEQUENCE [LARGE SCALE GENOMIC DNA]</scope>
    <source>
        <strain evidence="2 3">22511_23_Filter</strain>
    </source>
</reference>
<dbReference type="Proteomes" id="UP000460949">
    <property type="component" value="Unassembled WGS sequence"/>
</dbReference>
<dbReference type="PROSITE" id="PS50819">
    <property type="entry name" value="INTEIN_ENDONUCLEASE"/>
    <property type="match status" value="1"/>
</dbReference>
<dbReference type="RefSeq" id="WP_160835720.1">
    <property type="nucleotide sequence ID" value="NZ_WMET01000001.1"/>
</dbReference>
<dbReference type="EMBL" id="WMET01000001">
    <property type="protein sequence ID" value="MYL19321.1"/>
    <property type="molecule type" value="Genomic_DNA"/>
</dbReference>
<dbReference type="Gene3D" id="1.10.10.60">
    <property type="entry name" value="Homeodomain-like"/>
    <property type="match status" value="1"/>
</dbReference>
<dbReference type="InterPro" id="IPR004042">
    <property type="entry name" value="Intein_endonuc_central"/>
</dbReference>
<organism evidence="2 3">
    <name type="scientific">Halobacillus litoralis</name>
    <dbReference type="NCBI Taxonomy" id="45668"/>
    <lineage>
        <taxon>Bacteria</taxon>
        <taxon>Bacillati</taxon>
        <taxon>Bacillota</taxon>
        <taxon>Bacilli</taxon>
        <taxon>Bacillales</taxon>
        <taxon>Bacillaceae</taxon>
        <taxon>Halobacillus</taxon>
    </lineage>
</organism>
<proteinExistence type="predicted"/>
<dbReference type="Pfam" id="PF14528">
    <property type="entry name" value="LAGLIDADG_3"/>
    <property type="match status" value="1"/>
</dbReference>
<feature type="domain" description="DOD-type homing endonuclease" evidence="1">
    <location>
        <begin position="82"/>
        <end position="211"/>
    </location>
</feature>
<dbReference type="GO" id="GO:0016539">
    <property type="term" value="P:intein-mediated protein splicing"/>
    <property type="evidence" value="ECO:0007669"/>
    <property type="project" value="InterPro"/>
</dbReference>